<evidence type="ECO:0000313" key="1">
    <source>
        <dbReference type="EMBL" id="GJJ10192.1"/>
    </source>
</evidence>
<name>A0AAV5A928_9AGAM</name>
<dbReference type="Proteomes" id="UP001050691">
    <property type="component" value="Unassembled WGS sequence"/>
</dbReference>
<comment type="caution">
    <text evidence="1">The sequence shown here is derived from an EMBL/GenBank/DDBJ whole genome shotgun (WGS) entry which is preliminary data.</text>
</comment>
<reference evidence="1" key="1">
    <citation type="submission" date="2021-10" db="EMBL/GenBank/DDBJ databases">
        <title>De novo Genome Assembly of Clathrus columnatus (Basidiomycota, Fungi) Using Illumina and Nanopore Sequence Data.</title>
        <authorList>
            <person name="Ogiso-Tanaka E."/>
            <person name="Itagaki H."/>
            <person name="Hosoya T."/>
            <person name="Hosaka K."/>
        </authorList>
    </citation>
    <scope>NUCLEOTIDE SEQUENCE</scope>
    <source>
        <strain evidence="1">MO-923</strain>
    </source>
</reference>
<proteinExistence type="predicted"/>
<accession>A0AAV5A928</accession>
<gene>
    <name evidence="1" type="ORF">Clacol_004418</name>
</gene>
<dbReference type="AlphaFoldDB" id="A0AAV5A928"/>
<sequence>MSALPEQPQAFETLINTINTFVGRIKDLEAENKHLREISSNNLSQEKLRPYIFVEQGTRTALVSRHAIGSCQSRLVLCRNLTTALEIKNGKTKIYDPAVDSVIEYAPMKILVRFDHEIESSSSTYWHEVGEWEWNGSFMSVVALATGLKVVLPPSQKAQ</sequence>
<evidence type="ECO:0000313" key="2">
    <source>
        <dbReference type="Proteomes" id="UP001050691"/>
    </source>
</evidence>
<organism evidence="1 2">
    <name type="scientific">Clathrus columnatus</name>
    <dbReference type="NCBI Taxonomy" id="1419009"/>
    <lineage>
        <taxon>Eukaryota</taxon>
        <taxon>Fungi</taxon>
        <taxon>Dikarya</taxon>
        <taxon>Basidiomycota</taxon>
        <taxon>Agaricomycotina</taxon>
        <taxon>Agaricomycetes</taxon>
        <taxon>Phallomycetidae</taxon>
        <taxon>Phallales</taxon>
        <taxon>Clathraceae</taxon>
        <taxon>Clathrus</taxon>
    </lineage>
</organism>
<protein>
    <submittedName>
        <fullName evidence="1">Uncharacterized protein</fullName>
    </submittedName>
</protein>
<dbReference type="EMBL" id="BPWL01000005">
    <property type="protein sequence ID" value="GJJ10192.1"/>
    <property type="molecule type" value="Genomic_DNA"/>
</dbReference>
<keyword evidence="2" id="KW-1185">Reference proteome</keyword>